<keyword evidence="6" id="KW-1185">Reference proteome</keyword>
<evidence type="ECO:0000313" key="6">
    <source>
        <dbReference type="Proteomes" id="UP000243819"/>
    </source>
</evidence>
<accession>A0A1H9ZGZ3</accession>
<dbReference type="Gene3D" id="3.40.50.300">
    <property type="entry name" value="P-loop containing nucleotide triphosphate hydrolases"/>
    <property type="match status" value="1"/>
</dbReference>
<evidence type="ECO:0000256" key="1">
    <source>
        <dbReference type="ARBA" id="ARBA00022448"/>
    </source>
</evidence>
<dbReference type="SUPFAM" id="SSF52540">
    <property type="entry name" value="P-loop containing nucleoside triphosphate hydrolases"/>
    <property type="match status" value="1"/>
</dbReference>
<evidence type="ECO:0000259" key="4">
    <source>
        <dbReference type="PROSITE" id="PS50893"/>
    </source>
</evidence>
<dbReference type="Pfam" id="PF00005">
    <property type="entry name" value="ABC_tran"/>
    <property type="match status" value="1"/>
</dbReference>
<dbReference type="SMART" id="SM00382">
    <property type="entry name" value="AAA"/>
    <property type="match status" value="1"/>
</dbReference>
<dbReference type="InterPro" id="IPR051782">
    <property type="entry name" value="ABC_Transporter_VariousFunc"/>
</dbReference>
<evidence type="ECO:0000256" key="3">
    <source>
        <dbReference type="ARBA" id="ARBA00022840"/>
    </source>
</evidence>
<evidence type="ECO:0000256" key="2">
    <source>
        <dbReference type="ARBA" id="ARBA00022741"/>
    </source>
</evidence>
<dbReference type="GO" id="GO:0016887">
    <property type="term" value="F:ATP hydrolysis activity"/>
    <property type="evidence" value="ECO:0007669"/>
    <property type="project" value="InterPro"/>
</dbReference>
<sequence>MLKVENLVKYYGNNEGVGGISFEVKPGEILGFLGPNGAGKTTTIKICSGLLLPSSGKVTLCNYDIVKNPVEAKKNLGYVADEPFLYDKLTGWQFLNFIGDIYGLKESERLEQLDYLFNIFELEKKKDDLIGTYSKGMKRKIALMAGVVHNPKILLLDEPTLGLDALSSKKAKDLIKDLAYKKNTAVLLTTHVLEMAESICDRIALISKGRIVAEGTLAELKEKSKMATNLEEIFVKLTKEEFSK</sequence>
<reference evidence="6" key="1">
    <citation type="submission" date="2016-10" db="EMBL/GenBank/DDBJ databases">
        <authorList>
            <person name="Varghese N."/>
            <person name="Submissions S."/>
        </authorList>
    </citation>
    <scope>NUCLEOTIDE SEQUENCE [LARGE SCALE GENOMIC DNA]</scope>
    <source>
        <strain evidence="6">DSM 13577</strain>
    </source>
</reference>
<dbReference type="InterPro" id="IPR027417">
    <property type="entry name" value="P-loop_NTPase"/>
</dbReference>
<keyword evidence="3 5" id="KW-0067">ATP-binding</keyword>
<proteinExistence type="predicted"/>
<keyword evidence="1" id="KW-0813">Transport</keyword>
<dbReference type="PANTHER" id="PTHR42939">
    <property type="entry name" value="ABC TRANSPORTER ATP-BINDING PROTEIN ALBC-RELATED"/>
    <property type="match status" value="1"/>
</dbReference>
<gene>
    <name evidence="5" type="ORF">SAMN03080614_100928</name>
</gene>
<protein>
    <submittedName>
        <fullName evidence="5">ABC-2 type transport system ATP-binding protein</fullName>
    </submittedName>
</protein>
<dbReference type="Proteomes" id="UP000243819">
    <property type="component" value="Unassembled WGS sequence"/>
</dbReference>
<organism evidence="5 6">
    <name type="scientific">Anaerobranca gottschalkii DSM 13577</name>
    <dbReference type="NCBI Taxonomy" id="1120990"/>
    <lineage>
        <taxon>Bacteria</taxon>
        <taxon>Bacillati</taxon>
        <taxon>Bacillota</taxon>
        <taxon>Clostridia</taxon>
        <taxon>Eubacteriales</taxon>
        <taxon>Proteinivoracaceae</taxon>
        <taxon>Anaerobranca</taxon>
    </lineage>
</organism>
<dbReference type="GO" id="GO:0005524">
    <property type="term" value="F:ATP binding"/>
    <property type="evidence" value="ECO:0007669"/>
    <property type="project" value="UniProtKB-KW"/>
</dbReference>
<dbReference type="PANTHER" id="PTHR42939:SF1">
    <property type="entry name" value="ABC TRANSPORTER ATP-BINDING PROTEIN ALBC-RELATED"/>
    <property type="match status" value="1"/>
</dbReference>
<evidence type="ECO:0000313" key="5">
    <source>
        <dbReference type="EMBL" id="SES80934.1"/>
    </source>
</evidence>
<dbReference type="AlphaFoldDB" id="A0A1H9ZGZ3"/>
<feature type="domain" description="ABC transporter" evidence="4">
    <location>
        <begin position="2"/>
        <end position="233"/>
    </location>
</feature>
<dbReference type="PROSITE" id="PS50893">
    <property type="entry name" value="ABC_TRANSPORTER_2"/>
    <property type="match status" value="1"/>
</dbReference>
<dbReference type="InterPro" id="IPR003593">
    <property type="entry name" value="AAA+_ATPase"/>
</dbReference>
<dbReference type="RefSeq" id="WP_091349484.1">
    <property type="nucleotide sequence ID" value="NZ_FOIF01000009.1"/>
</dbReference>
<name>A0A1H9ZGZ3_9FIRM</name>
<dbReference type="EMBL" id="FOIF01000009">
    <property type="protein sequence ID" value="SES80934.1"/>
    <property type="molecule type" value="Genomic_DNA"/>
</dbReference>
<dbReference type="InterPro" id="IPR003439">
    <property type="entry name" value="ABC_transporter-like_ATP-bd"/>
</dbReference>
<dbReference type="OrthoDB" id="9775135at2"/>
<keyword evidence="2" id="KW-0547">Nucleotide-binding</keyword>
<dbReference type="STRING" id="1120990.SAMN03080614_100928"/>